<name>A0A450W3M3_9GAMM</name>
<dbReference type="EMBL" id="CAADFM010000059">
    <property type="protein sequence ID" value="VFK11633.1"/>
    <property type="molecule type" value="Genomic_DNA"/>
</dbReference>
<evidence type="ECO:0000313" key="2">
    <source>
        <dbReference type="EMBL" id="VFK11633.1"/>
    </source>
</evidence>
<feature type="region of interest" description="Disordered" evidence="1">
    <location>
        <begin position="77"/>
        <end position="97"/>
    </location>
</feature>
<accession>A0A450W3M3</accession>
<gene>
    <name evidence="2" type="ORF">BECKLPF1236A_GA0070988_100591</name>
</gene>
<sequence length="97" mass="11108">MEIYYSLCRKILNKMIKKSENLKKWYFIDLFGFGFSGLGDFCTKCKSMLALRAKTEREVGFDARTGFLRIFIFPIPNPAKPEPSAPVKAIHQQGESP</sequence>
<protein>
    <submittedName>
        <fullName evidence="2">Uncharacterized protein</fullName>
    </submittedName>
</protein>
<proteinExistence type="predicted"/>
<evidence type="ECO:0000256" key="1">
    <source>
        <dbReference type="SAM" id="MobiDB-lite"/>
    </source>
</evidence>
<dbReference type="AlphaFoldDB" id="A0A450W3M3"/>
<organism evidence="2">
    <name type="scientific">Candidatus Kentrum sp. LPFa</name>
    <dbReference type="NCBI Taxonomy" id="2126335"/>
    <lineage>
        <taxon>Bacteria</taxon>
        <taxon>Pseudomonadati</taxon>
        <taxon>Pseudomonadota</taxon>
        <taxon>Gammaproteobacteria</taxon>
        <taxon>Candidatus Kentrum</taxon>
    </lineage>
</organism>
<reference evidence="2" key="1">
    <citation type="submission" date="2019-02" db="EMBL/GenBank/DDBJ databases">
        <authorList>
            <person name="Gruber-Vodicka R. H."/>
            <person name="Seah K. B. B."/>
        </authorList>
    </citation>
    <scope>NUCLEOTIDE SEQUENCE</scope>
    <source>
        <strain evidence="2">BECK_S312</strain>
    </source>
</reference>